<dbReference type="OrthoDB" id="9888890at2"/>
<evidence type="ECO:0000256" key="1">
    <source>
        <dbReference type="SAM" id="Phobius"/>
    </source>
</evidence>
<organism evidence="2 3">
    <name type="scientific">Agrococcus jejuensis</name>
    <dbReference type="NCBI Taxonomy" id="399736"/>
    <lineage>
        <taxon>Bacteria</taxon>
        <taxon>Bacillati</taxon>
        <taxon>Actinomycetota</taxon>
        <taxon>Actinomycetes</taxon>
        <taxon>Micrococcales</taxon>
        <taxon>Microbacteriaceae</taxon>
        <taxon>Agrococcus</taxon>
    </lineage>
</organism>
<keyword evidence="3" id="KW-1185">Reference proteome</keyword>
<reference evidence="3" key="1">
    <citation type="submission" date="2016-10" db="EMBL/GenBank/DDBJ databases">
        <authorList>
            <person name="Varghese N."/>
            <person name="Submissions S."/>
        </authorList>
    </citation>
    <scope>NUCLEOTIDE SEQUENCE [LARGE SCALE GENOMIC DNA]</scope>
    <source>
        <strain evidence="3">DSM 22002</strain>
    </source>
</reference>
<dbReference type="Proteomes" id="UP000198822">
    <property type="component" value="Chromosome I"/>
</dbReference>
<dbReference type="STRING" id="399736.SAMN04489720_2568"/>
<evidence type="ECO:0000313" key="2">
    <source>
        <dbReference type="EMBL" id="SDH84214.1"/>
    </source>
</evidence>
<protein>
    <submittedName>
        <fullName evidence="2">Uncharacterized protein</fullName>
    </submittedName>
</protein>
<keyword evidence="1" id="KW-0812">Transmembrane</keyword>
<dbReference type="EMBL" id="LT629695">
    <property type="protein sequence ID" value="SDH84214.1"/>
    <property type="molecule type" value="Genomic_DNA"/>
</dbReference>
<dbReference type="AlphaFoldDB" id="A0A1G8FQ40"/>
<evidence type="ECO:0000313" key="3">
    <source>
        <dbReference type="Proteomes" id="UP000198822"/>
    </source>
</evidence>
<proteinExistence type="predicted"/>
<gene>
    <name evidence="2" type="ORF">SAMN04489720_2568</name>
</gene>
<sequence length="120" mass="12521">MIDPVTLTFTIVGAAVAVIVLALVVWIVLGARKVGRAVTEIERSRAALATARTQRDAATGTEVAAAEDAVQAARRASNAATREGEALRRRFPTSMFAGRIPAAAYEESGGGTAEPPRIAF</sequence>
<name>A0A1G8FQ40_9MICO</name>
<feature type="transmembrane region" description="Helical" evidence="1">
    <location>
        <begin position="6"/>
        <end position="29"/>
    </location>
</feature>
<accession>A0A1G8FQ40</accession>
<keyword evidence="1" id="KW-1133">Transmembrane helix</keyword>
<dbReference type="RefSeq" id="WP_092505577.1">
    <property type="nucleotide sequence ID" value="NZ_LT629695.1"/>
</dbReference>
<keyword evidence="1" id="KW-0472">Membrane</keyword>